<dbReference type="AlphaFoldDB" id="A0A2C9V703"/>
<dbReference type="InterPro" id="IPR002777">
    <property type="entry name" value="PFD_beta-like"/>
</dbReference>
<evidence type="ECO:0000256" key="2">
    <source>
        <dbReference type="ARBA" id="ARBA00023186"/>
    </source>
</evidence>
<keyword evidence="3" id="KW-0175">Coiled coil</keyword>
<sequence>MASSTAIRELEHDFENKANDLSKLQKNPNVGSILTTDIAKNHLVKKKHTVQRGENELALKELDLVNEGANVYKLNVPVLVKQDWAEADANVPKRIDSISLELKRLDVTVQDLEAKQNSKNDELCLNDVSVAFLAYYVESTMIA</sequence>
<dbReference type="EMBL" id="CM004395">
    <property type="protein sequence ID" value="OAY40425.1"/>
    <property type="molecule type" value="Genomic_DNA"/>
</dbReference>
<gene>
    <name evidence="4" type="ORF">MANES_09G021200</name>
</gene>
<keyword evidence="2" id="KW-0143">Chaperone</keyword>
<reference evidence="4" key="1">
    <citation type="submission" date="2016-02" db="EMBL/GenBank/DDBJ databases">
        <title>WGS assembly of Manihot esculenta.</title>
        <authorList>
            <person name="Bredeson J.V."/>
            <person name="Prochnik S.E."/>
            <person name="Lyons J.B."/>
            <person name="Schmutz J."/>
            <person name="Grimwood J."/>
            <person name="Vrebalov J."/>
            <person name="Bart R.S."/>
            <person name="Amuge T."/>
            <person name="Ferguson M.E."/>
            <person name="Green R."/>
            <person name="Putnam N."/>
            <person name="Stites J."/>
            <person name="Rounsley S."/>
            <person name="Rokhsar D.S."/>
        </authorList>
    </citation>
    <scope>NUCLEOTIDE SEQUENCE [LARGE SCALE GENOMIC DNA]</scope>
    <source>
        <tissue evidence="4">Leaf</tissue>
    </source>
</reference>
<evidence type="ECO:0000313" key="4">
    <source>
        <dbReference type="EMBL" id="OAY40425.1"/>
    </source>
</evidence>
<dbReference type="SUPFAM" id="SSF46579">
    <property type="entry name" value="Prefoldin"/>
    <property type="match status" value="1"/>
</dbReference>
<comment type="similarity">
    <text evidence="1">Belongs to the prefoldin subunit beta family.</text>
</comment>
<dbReference type="GO" id="GO:0016272">
    <property type="term" value="C:prefoldin complex"/>
    <property type="evidence" value="ECO:0000318"/>
    <property type="project" value="GO_Central"/>
</dbReference>
<accession>A0A2C9V703</accession>
<organism evidence="4">
    <name type="scientific">Manihot esculenta</name>
    <name type="common">Cassava</name>
    <name type="synonym">Jatropha manihot</name>
    <dbReference type="NCBI Taxonomy" id="3983"/>
    <lineage>
        <taxon>Eukaryota</taxon>
        <taxon>Viridiplantae</taxon>
        <taxon>Streptophyta</taxon>
        <taxon>Embryophyta</taxon>
        <taxon>Tracheophyta</taxon>
        <taxon>Spermatophyta</taxon>
        <taxon>Magnoliopsida</taxon>
        <taxon>eudicotyledons</taxon>
        <taxon>Gunneridae</taxon>
        <taxon>Pentapetalae</taxon>
        <taxon>rosids</taxon>
        <taxon>fabids</taxon>
        <taxon>Malpighiales</taxon>
        <taxon>Euphorbiaceae</taxon>
        <taxon>Crotonoideae</taxon>
        <taxon>Manihoteae</taxon>
        <taxon>Manihot</taxon>
    </lineage>
</organism>
<dbReference type="InterPro" id="IPR009053">
    <property type="entry name" value="Prefoldin"/>
</dbReference>
<dbReference type="CDD" id="cd23161">
    <property type="entry name" value="Prefoldin_6"/>
    <property type="match status" value="1"/>
</dbReference>
<dbReference type="GO" id="GO:0051087">
    <property type="term" value="F:protein-folding chaperone binding"/>
    <property type="evidence" value="ECO:0000318"/>
    <property type="project" value="GO_Central"/>
</dbReference>
<dbReference type="GO" id="GO:0006457">
    <property type="term" value="P:protein folding"/>
    <property type="evidence" value="ECO:0000318"/>
    <property type="project" value="GO_Central"/>
</dbReference>
<evidence type="ECO:0000256" key="1">
    <source>
        <dbReference type="ARBA" id="ARBA00008045"/>
    </source>
</evidence>
<proteinExistence type="inferred from homology"/>
<dbReference type="STRING" id="3983.A0A2C9V703"/>
<dbReference type="GO" id="GO:0051082">
    <property type="term" value="F:unfolded protein binding"/>
    <property type="evidence" value="ECO:0007669"/>
    <property type="project" value="InterPro"/>
</dbReference>
<dbReference type="GO" id="GO:0009409">
    <property type="term" value="P:response to cold"/>
    <property type="evidence" value="ECO:0007669"/>
    <property type="project" value="UniProtKB-ARBA"/>
</dbReference>
<evidence type="ECO:0000256" key="3">
    <source>
        <dbReference type="SAM" id="Coils"/>
    </source>
</evidence>
<dbReference type="GO" id="GO:0051131">
    <property type="term" value="P:chaperone-mediated protein complex assembly"/>
    <property type="evidence" value="ECO:0000318"/>
    <property type="project" value="GO_Central"/>
</dbReference>
<feature type="coiled-coil region" evidence="3">
    <location>
        <begin position="95"/>
        <end position="122"/>
    </location>
</feature>
<dbReference type="GO" id="GO:0005737">
    <property type="term" value="C:cytoplasm"/>
    <property type="evidence" value="ECO:0000318"/>
    <property type="project" value="GO_Central"/>
</dbReference>
<name>A0A2C9V703_MANES</name>
<protein>
    <submittedName>
        <fullName evidence="4">Uncharacterized protein</fullName>
    </submittedName>
</protein>
<dbReference type="PANTHER" id="PTHR21431">
    <property type="entry name" value="PREFOLDIN SUBUNIT 6"/>
    <property type="match status" value="1"/>
</dbReference>
<dbReference type="Pfam" id="PF01920">
    <property type="entry name" value="Prefoldin_2"/>
    <property type="match status" value="1"/>
</dbReference>
<dbReference type="Gene3D" id="1.10.287.370">
    <property type="match status" value="1"/>
</dbReference>
<dbReference type="PANTHER" id="PTHR21431:SF0">
    <property type="entry name" value="PREFOLDIN SUBUNIT 6"/>
    <property type="match status" value="1"/>
</dbReference>